<sequence length="519" mass="57974">MIAETSETSLEELNLDSPQVLFSILQSLRQQVASEAEVTFNLWKQHIHRPEFLVSALNLAQYLALRRHDLRSLQAALMPWGLSSLGRIESRVMPNLDAVMATLQVICGTALTQQQNRPPIESFFEGSRLLKKHTEELFGMNCNHRRVRIMVTLPTEAAIDYELVRKIVQRGANCVRINCAHDTPELWKKMIDHVHRAEQETNACCKVMMDLSGPKIRTGQVLRPTDKKRVFRGDHILLSRCESQNESPSDEAIASPVENFQTCCTVPEILDLLTTGATVYIDDGKIRTRVIDTQHPLPNGELGILLQVTHASPKGVKLRPEKGLNFPSTVLPLSPLTEKDLSDLDFVAIHADIIGYSFVQRSADIKLLQQELDQRSAGKVNRPAIVAKIETAIAVSNLPELIIHAAGKQSFGVMIARGDLAVEIGYQRLIEIQEEILWLCEAAHVPVIWATQVLESLVKDGAPSRGEMTDAAMAERAECVMLNKGEFIAEAITILDDVLNRMEAHQSKKTPQLRALHSW</sequence>
<dbReference type="SUPFAM" id="SSF50800">
    <property type="entry name" value="PK beta-barrel domain-like"/>
    <property type="match status" value="1"/>
</dbReference>
<dbReference type="RefSeq" id="WP_323261649.1">
    <property type="nucleotide sequence ID" value="NZ_JAYGIE010000056.1"/>
</dbReference>
<evidence type="ECO:0000256" key="1">
    <source>
        <dbReference type="ARBA" id="ARBA00001958"/>
    </source>
</evidence>
<evidence type="ECO:0000256" key="6">
    <source>
        <dbReference type="ARBA" id="ARBA00022723"/>
    </source>
</evidence>
<accession>A0ABU5TIH5</accession>
<evidence type="ECO:0000256" key="2">
    <source>
        <dbReference type="ARBA" id="ARBA00004997"/>
    </source>
</evidence>
<evidence type="ECO:0000256" key="11">
    <source>
        <dbReference type="ARBA" id="ARBA00023152"/>
    </source>
</evidence>
<dbReference type="InterPro" id="IPR015806">
    <property type="entry name" value="Pyrv_Knase_insert_dom_sf"/>
</dbReference>
<keyword evidence="9" id="KW-0067">ATP-binding</keyword>
<dbReference type="SUPFAM" id="SSF51621">
    <property type="entry name" value="Phosphoenolpyruvate/pyruvate domain"/>
    <property type="match status" value="1"/>
</dbReference>
<dbReference type="InterPro" id="IPR001697">
    <property type="entry name" value="Pyr_Knase"/>
</dbReference>
<evidence type="ECO:0000256" key="5">
    <source>
        <dbReference type="ARBA" id="ARBA00022679"/>
    </source>
</evidence>
<evidence type="ECO:0000259" key="13">
    <source>
        <dbReference type="Pfam" id="PF00224"/>
    </source>
</evidence>
<keyword evidence="10" id="KW-0460">Magnesium</keyword>
<dbReference type="Gene3D" id="3.20.20.60">
    <property type="entry name" value="Phosphoenolpyruvate-binding domains"/>
    <property type="match status" value="1"/>
</dbReference>
<dbReference type="InterPro" id="IPR011037">
    <property type="entry name" value="Pyrv_Knase-like_insert_dom_sf"/>
</dbReference>
<gene>
    <name evidence="14" type="ORF">VB774_10660</name>
</gene>
<dbReference type="EMBL" id="JAYGIE010000056">
    <property type="protein sequence ID" value="MEA5478081.1"/>
    <property type="molecule type" value="Genomic_DNA"/>
</dbReference>
<comment type="caution">
    <text evidence="14">The sequence shown here is derived from an EMBL/GenBank/DDBJ whole genome shotgun (WGS) entry which is preliminary data.</text>
</comment>
<keyword evidence="11" id="KW-0324">Glycolysis</keyword>
<comment type="similarity">
    <text evidence="3">Belongs to the pyruvate kinase family.</text>
</comment>
<evidence type="ECO:0000256" key="9">
    <source>
        <dbReference type="ARBA" id="ARBA00022840"/>
    </source>
</evidence>
<dbReference type="EC" id="2.7.1.40" evidence="4"/>
<organism evidence="14 15">
    <name type="scientific">Pseudanabaena galeata UHCC 0370</name>
    <dbReference type="NCBI Taxonomy" id="3110310"/>
    <lineage>
        <taxon>Bacteria</taxon>
        <taxon>Bacillati</taxon>
        <taxon>Cyanobacteriota</taxon>
        <taxon>Cyanophyceae</taxon>
        <taxon>Pseudanabaenales</taxon>
        <taxon>Pseudanabaenaceae</taxon>
        <taxon>Pseudanabaena</taxon>
    </lineage>
</organism>
<comment type="cofactor">
    <cofactor evidence="1">
        <name>K(+)</name>
        <dbReference type="ChEBI" id="CHEBI:29103"/>
    </cofactor>
</comment>
<name>A0ABU5TIH5_9CYAN</name>
<protein>
    <recommendedName>
        <fullName evidence="4">pyruvate kinase</fullName>
        <ecNumber evidence="4">2.7.1.40</ecNumber>
    </recommendedName>
</protein>
<dbReference type="InterPro" id="IPR015813">
    <property type="entry name" value="Pyrv/PenolPyrv_kinase-like_dom"/>
</dbReference>
<evidence type="ECO:0000256" key="4">
    <source>
        <dbReference type="ARBA" id="ARBA00012142"/>
    </source>
</evidence>
<evidence type="ECO:0000313" key="15">
    <source>
        <dbReference type="Proteomes" id="UP001301388"/>
    </source>
</evidence>
<keyword evidence="15" id="KW-1185">Reference proteome</keyword>
<dbReference type="Proteomes" id="UP001301388">
    <property type="component" value="Unassembled WGS sequence"/>
</dbReference>
<keyword evidence="5" id="KW-0808">Transferase</keyword>
<evidence type="ECO:0000256" key="7">
    <source>
        <dbReference type="ARBA" id="ARBA00022741"/>
    </source>
</evidence>
<dbReference type="InterPro" id="IPR015793">
    <property type="entry name" value="Pyrv_Knase_brl"/>
</dbReference>
<dbReference type="InterPro" id="IPR040442">
    <property type="entry name" value="Pyrv_kinase-like_dom_sf"/>
</dbReference>
<dbReference type="Pfam" id="PF00224">
    <property type="entry name" value="PK"/>
    <property type="match status" value="1"/>
</dbReference>
<proteinExistence type="inferred from homology"/>
<dbReference type="PANTHER" id="PTHR11817">
    <property type="entry name" value="PYRUVATE KINASE"/>
    <property type="match status" value="1"/>
</dbReference>
<keyword evidence="8 14" id="KW-0418">Kinase</keyword>
<feature type="domain" description="Pyruvate kinase barrel" evidence="13">
    <location>
        <begin position="145"/>
        <end position="483"/>
    </location>
</feature>
<evidence type="ECO:0000256" key="8">
    <source>
        <dbReference type="ARBA" id="ARBA00022777"/>
    </source>
</evidence>
<evidence type="ECO:0000256" key="12">
    <source>
        <dbReference type="ARBA" id="ARBA00023317"/>
    </source>
</evidence>
<evidence type="ECO:0000256" key="10">
    <source>
        <dbReference type="ARBA" id="ARBA00022842"/>
    </source>
</evidence>
<dbReference type="GO" id="GO:0016301">
    <property type="term" value="F:kinase activity"/>
    <property type="evidence" value="ECO:0007669"/>
    <property type="project" value="UniProtKB-KW"/>
</dbReference>
<evidence type="ECO:0000256" key="3">
    <source>
        <dbReference type="ARBA" id="ARBA00008663"/>
    </source>
</evidence>
<comment type="pathway">
    <text evidence="2">Carbohydrate degradation; glycolysis; pyruvate from D-glyceraldehyde 3-phosphate: step 5/5.</text>
</comment>
<evidence type="ECO:0000313" key="14">
    <source>
        <dbReference type="EMBL" id="MEA5478081.1"/>
    </source>
</evidence>
<keyword evidence="7" id="KW-0547">Nucleotide-binding</keyword>
<dbReference type="Gene3D" id="2.40.33.10">
    <property type="entry name" value="PK beta-barrel domain-like"/>
    <property type="match status" value="1"/>
</dbReference>
<reference evidence="14 15" key="1">
    <citation type="submission" date="2023-12" db="EMBL/GenBank/DDBJ databases">
        <title>Baltic Sea Cyanobacteria.</title>
        <authorList>
            <person name="Delbaje E."/>
            <person name="Fewer D.P."/>
            <person name="Shishido T.K."/>
        </authorList>
    </citation>
    <scope>NUCLEOTIDE SEQUENCE [LARGE SCALE GENOMIC DNA]</scope>
    <source>
        <strain evidence="14 15">UHCC 0370</strain>
    </source>
</reference>
<keyword evidence="6" id="KW-0479">Metal-binding</keyword>
<keyword evidence="12 14" id="KW-0670">Pyruvate</keyword>